<organism evidence="3 4">
    <name type="scientific">Hallella colorans</name>
    <dbReference type="NCBI Taxonomy" id="1703337"/>
    <lineage>
        <taxon>Bacteria</taxon>
        <taxon>Pseudomonadati</taxon>
        <taxon>Bacteroidota</taxon>
        <taxon>Bacteroidia</taxon>
        <taxon>Bacteroidales</taxon>
        <taxon>Prevotellaceae</taxon>
        <taxon>Hallella</taxon>
    </lineage>
</organism>
<comment type="caution">
    <text evidence="3">The sequence shown here is derived from an EMBL/GenBank/DDBJ whole genome shotgun (WGS) entry which is preliminary data.</text>
</comment>
<accession>A0A2U0ULS7</accession>
<gene>
    <name evidence="3" type="ORF">C7379_102112</name>
</gene>
<keyword evidence="2" id="KW-0812">Transmembrane</keyword>
<keyword evidence="3" id="KW-0132">Cell division</keyword>
<keyword evidence="2" id="KW-0472">Membrane</keyword>
<dbReference type="Proteomes" id="UP000245870">
    <property type="component" value="Unassembled WGS sequence"/>
</dbReference>
<feature type="coiled-coil region" evidence="1">
    <location>
        <begin position="46"/>
        <end position="73"/>
    </location>
</feature>
<name>A0A2U0ULS7_9BACT</name>
<evidence type="ECO:0000313" key="4">
    <source>
        <dbReference type="Proteomes" id="UP000245870"/>
    </source>
</evidence>
<keyword evidence="2" id="KW-1133">Transmembrane helix</keyword>
<evidence type="ECO:0000256" key="2">
    <source>
        <dbReference type="SAM" id="Phobius"/>
    </source>
</evidence>
<protein>
    <submittedName>
        <fullName evidence="3">Cell division protein FtsB</fullName>
    </submittedName>
</protein>
<feature type="transmembrane region" description="Helical" evidence="2">
    <location>
        <begin position="12"/>
        <end position="31"/>
    </location>
</feature>
<evidence type="ECO:0000313" key="3">
    <source>
        <dbReference type="EMBL" id="PVX58594.1"/>
    </source>
</evidence>
<dbReference type="EMBL" id="QENY01000002">
    <property type="protein sequence ID" value="PVX58594.1"/>
    <property type="molecule type" value="Genomic_DNA"/>
</dbReference>
<dbReference type="Pfam" id="PF04977">
    <property type="entry name" value="DivIC"/>
    <property type="match status" value="1"/>
</dbReference>
<dbReference type="RefSeq" id="WP_116615750.1">
    <property type="nucleotide sequence ID" value="NZ_CAMPWS010000004.1"/>
</dbReference>
<dbReference type="OrthoDB" id="1467719at2"/>
<keyword evidence="1" id="KW-0175">Coiled coil</keyword>
<dbReference type="InterPro" id="IPR007060">
    <property type="entry name" value="FtsL/DivIC"/>
</dbReference>
<sequence>MSSKLTDFWNVLSRYKYVITFVVGVALVGFIDDNSFLRRVQYDMQIGKMKDEIRKYNLQNEKATQALNELRRNPKAIRKIARERYFMKADDEDIYVLSTDQQAADEAIEKANNIDEAAQ</sequence>
<proteinExistence type="predicted"/>
<keyword evidence="3" id="KW-0131">Cell cycle</keyword>
<reference evidence="3 4" key="1">
    <citation type="submission" date="2018-05" db="EMBL/GenBank/DDBJ databases">
        <title>Genomic Encyclopedia of Type Strains, Phase IV (KMG-IV): sequencing the most valuable type-strain genomes for metagenomic binning, comparative biology and taxonomic classification.</title>
        <authorList>
            <person name="Goeker M."/>
        </authorList>
    </citation>
    <scope>NUCLEOTIDE SEQUENCE [LARGE SCALE GENOMIC DNA]</scope>
    <source>
        <strain evidence="3 4">DSM 100333</strain>
    </source>
</reference>
<dbReference type="AlphaFoldDB" id="A0A2U0ULS7"/>
<evidence type="ECO:0000256" key="1">
    <source>
        <dbReference type="SAM" id="Coils"/>
    </source>
</evidence>
<dbReference type="GO" id="GO:0051301">
    <property type="term" value="P:cell division"/>
    <property type="evidence" value="ECO:0007669"/>
    <property type="project" value="UniProtKB-KW"/>
</dbReference>
<keyword evidence="4" id="KW-1185">Reference proteome</keyword>